<organism evidence="2 3">
    <name type="scientific">Chaetoceros tenuissimus</name>
    <dbReference type="NCBI Taxonomy" id="426638"/>
    <lineage>
        <taxon>Eukaryota</taxon>
        <taxon>Sar</taxon>
        <taxon>Stramenopiles</taxon>
        <taxon>Ochrophyta</taxon>
        <taxon>Bacillariophyta</taxon>
        <taxon>Coscinodiscophyceae</taxon>
        <taxon>Chaetocerotophycidae</taxon>
        <taxon>Chaetocerotales</taxon>
        <taxon>Chaetocerotaceae</taxon>
        <taxon>Chaetoceros</taxon>
    </lineage>
</organism>
<feature type="transmembrane region" description="Helical" evidence="1">
    <location>
        <begin position="434"/>
        <end position="455"/>
    </location>
</feature>
<name>A0AAD3CCQ3_9STRA</name>
<dbReference type="PANTHER" id="PTHR23539">
    <property type="entry name" value="MFS TRANSPORTER"/>
    <property type="match status" value="1"/>
</dbReference>
<reference evidence="2 3" key="1">
    <citation type="journal article" date="2021" name="Sci. Rep.">
        <title>The genome of the diatom Chaetoceros tenuissimus carries an ancient integrated fragment of an extant virus.</title>
        <authorList>
            <person name="Hongo Y."/>
            <person name="Kimura K."/>
            <person name="Takaki Y."/>
            <person name="Yoshida Y."/>
            <person name="Baba S."/>
            <person name="Kobayashi G."/>
            <person name="Nagasaki K."/>
            <person name="Hano T."/>
            <person name="Tomaru Y."/>
        </authorList>
    </citation>
    <scope>NUCLEOTIDE SEQUENCE [LARGE SCALE GENOMIC DNA]</scope>
    <source>
        <strain evidence="2 3">NIES-3715</strain>
    </source>
</reference>
<sequence length="506" mass="55171">MLFAISTVNAFLWTAFSLAELGDGNQMFLDMYLLAIGWTETAVIMSGILRGVVDLLLKSVAGDIIDKTTRDRRNFLGVSALVVAASCLLVFFVNGNDIEDKILVYSVRSIESVALAFIGPVFNAIALSAFGPEMFDSIMVKKELVSHLGEVVSRVLSAAISWIYYPNIELVFILPAIFAASATFFVRKIPKGNHLLGRGFHAEKDIKTVDSGDIKDEKSKAPPEAASYFEVFTDKRIIAIIAADVFHVISEANVGLIFNETLADVGSYSSNSSYYDGGNNARMLQSYYSEGEFYEEESANEAVMSREAIPLLATAGTAAQLVMILGTWVVGYLTSRGVGRKPFYLLHLCAHPVRVILIMLCLYTNAGKGWLVSTEFIGGLTGALGIVNVFMRADICFGSGRLNVVDGFQATIRGIAATSSQYLLGIVLEKKGPMSALTISLVVGILPPIIGAIFVPETLGMREKDFKAEKEEERILKSISTDSEEGFQDDHFIEARTSPVKYVEMK</sequence>
<comment type="caution">
    <text evidence="2">The sequence shown here is derived from an EMBL/GenBank/DDBJ whole genome shotgun (WGS) entry which is preliminary data.</text>
</comment>
<feature type="transmembrane region" description="Helical" evidence="1">
    <location>
        <begin position="370"/>
        <end position="391"/>
    </location>
</feature>
<keyword evidence="1" id="KW-1133">Transmembrane helix</keyword>
<feature type="transmembrane region" description="Helical" evidence="1">
    <location>
        <begin position="308"/>
        <end position="331"/>
    </location>
</feature>
<dbReference type="PANTHER" id="PTHR23539:SF1">
    <property type="entry name" value="MAJOR FACILITATOR SUPERFAMILY (MFS) PROFILE DOMAIN-CONTAINING PROTEIN"/>
    <property type="match status" value="1"/>
</dbReference>
<keyword evidence="3" id="KW-1185">Reference proteome</keyword>
<feature type="transmembrane region" description="Helical" evidence="1">
    <location>
        <begin position="343"/>
        <end position="363"/>
    </location>
</feature>
<evidence type="ECO:0000256" key="1">
    <source>
        <dbReference type="SAM" id="Phobius"/>
    </source>
</evidence>
<protein>
    <submittedName>
        <fullName evidence="2">Uncharacterized protein</fullName>
    </submittedName>
</protein>
<accession>A0AAD3CCQ3</accession>
<feature type="transmembrane region" description="Helical" evidence="1">
    <location>
        <begin position="74"/>
        <end position="93"/>
    </location>
</feature>
<dbReference type="EMBL" id="BLLK01000013">
    <property type="protein sequence ID" value="GFH43672.1"/>
    <property type="molecule type" value="Genomic_DNA"/>
</dbReference>
<evidence type="ECO:0000313" key="3">
    <source>
        <dbReference type="Proteomes" id="UP001054902"/>
    </source>
</evidence>
<dbReference type="Proteomes" id="UP001054902">
    <property type="component" value="Unassembled WGS sequence"/>
</dbReference>
<gene>
    <name evidence="2" type="ORF">CTEN210_00145</name>
</gene>
<dbReference type="AlphaFoldDB" id="A0AAD3CCQ3"/>
<keyword evidence="1" id="KW-0812">Transmembrane</keyword>
<dbReference type="Gene3D" id="1.20.1250.20">
    <property type="entry name" value="MFS general substrate transporter like domains"/>
    <property type="match status" value="1"/>
</dbReference>
<evidence type="ECO:0000313" key="2">
    <source>
        <dbReference type="EMBL" id="GFH43672.1"/>
    </source>
</evidence>
<dbReference type="InterPro" id="IPR036259">
    <property type="entry name" value="MFS_trans_sf"/>
</dbReference>
<dbReference type="SUPFAM" id="SSF103473">
    <property type="entry name" value="MFS general substrate transporter"/>
    <property type="match status" value="1"/>
</dbReference>
<feature type="transmembrane region" description="Helical" evidence="1">
    <location>
        <begin position="113"/>
        <end position="132"/>
    </location>
</feature>
<proteinExistence type="predicted"/>
<feature type="transmembrane region" description="Helical" evidence="1">
    <location>
        <begin position="31"/>
        <end position="53"/>
    </location>
</feature>
<keyword evidence="1" id="KW-0472">Membrane</keyword>
<feature type="transmembrane region" description="Helical" evidence="1">
    <location>
        <begin position="170"/>
        <end position="186"/>
    </location>
</feature>